<dbReference type="Pfam" id="PF00172">
    <property type="entry name" value="Zn_clus"/>
    <property type="match status" value="1"/>
</dbReference>
<dbReference type="EMBL" id="BQXU01000002">
    <property type="protein sequence ID" value="GKT40840.1"/>
    <property type="molecule type" value="Genomic_DNA"/>
</dbReference>
<comment type="caution">
    <text evidence="6">The sequence shown here is derived from an EMBL/GenBank/DDBJ whole genome shotgun (WGS) entry which is preliminary data.</text>
</comment>
<evidence type="ECO:0000259" key="5">
    <source>
        <dbReference type="PROSITE" id="PS50048"/>
    </source>
</evidence>
<keyword evidence="3" id="KW-0539">Nucleus</keyword>
<reference evidence="6 7" key="1">
    <citation type="submission" date="2022-03" db="EMBL/GenBank/DDBJ databases">
        <title>Genome data of Colletotrichum spp.</title>
        <authorList>
            <person name="Utami Y.D."/>
            <person name="Hiruma K."/>
        </authorList>
    </citation>
    <scope>NUCLEOTIDE SEQUENCE [LARGE SCALE GENOMIC DNA]</scope>
    <source>
        <strain evidence="6 7">MAFF 239500</strain>
    </source>
</reference>
<keyword evidence="2" id="KW-0479">Metal-binding</keyword>
<evidence type="ECO:0000256" key="2">
    <source>
        <dbReference type="ARBA" id="ARBA00022723"/>
    </source>
</evidence>
<proteinExistence type="predicted"/>
<dbReference type="PANTHER" id="PTHR31001:SF49">
    <property type="entry name" value="ZN(II)2CYS6 TRANSCRIPTION FACTOR (EUROFUNG)"/>
    <property type="match status" value="1"/>
</dbReference>
<organism evidence="6 7">
    <name type="scientific">Colletotrichum spaethianum</name>
    <dbReference type="NCBI Taxonomy" id="700344"/>
    <lineage>
        <taxon>Eukaryota</taxon>
        <taxon>Fungi</taxon>
        <taxon>Dikarya</taxon>
        <taxon>Ascomycota</taxon>
        <taxon>Pezizomycotina</taxon>
        <taxon>Sordariomycetes</taxon>
        <taxon>Hypocreomycetidae</taxon>
        <taxon>Glomerellales</taxon>
        <taxon>Glomerellaceae</taxon>
        <taxon>Colletotrichum</taxon>
        <taxon>Colletotrichum spaethianum species complex</taxon>
    </lineage>
</organism>
<keyword evidence="7" id="KW-1185">Reference proteome</keyword>
<feature type="region of interest" description="Disordered" evidence="4">
    <location>
        <begin position="160"/>
        <end position="188"/>
    </location>
</feature>
<evidence type="ECO:0000256" key="4">
    <source>
        <dbReference type="SAM" id="MobiDB-lite"/>
    </source>
</evidence>
<dbReference type="GO" id="GO:0003677">
    <property type="term" value="F:DNA binding"/>
    <property type="evidence" value="ECO:0007669"/>
    <property type="project" value="InterPro"/>
</dbReference>
<dbReference type="PROSITE" id="PS00463">
    <property type="entry name" value="ZN2_CY6_FUNGAL_1"/>
    <property type="match status" value="1"/>
</dbReference>
<dbReference type="SMART" id="SM00906">
    <property type="entry name" value="Fungal_trans"/>
    <property type="match status" value="1"/>
</dbReference>
<feature type="region of interest" description="Disordered" evidence="4">
    <location>
        <begin position="653"/>
        <end position="733"/>
    </location>
</feature>
<dbReference type="GO" id="GO:0008270">
    <property type="term" value="F:zinc ion binding"/>
    <property type="evidence" value="ECO:0007669"/>
    <property type="project" value="InterPro"/>
</dbReference>
<dbReference type="InterPro" id="IPR050613">
    <property type="entry name" value="Sec_Metabolite_Reg"/>
</dbReference>
<dbReference type="GO" id="GO:0005634">
    <property type="term" value="C:nucleus"/>
    <property type="evidence" value="ECO:0007669"/>
    <property type="project" value="UniProtKB-SubCell"/>
</dbReference>
<feature type="region of interest" description="Disordered" evidence="4">
    <location>
        <begin position="1"/>
        <end position="29"/>
    </location>
</feature>
<accession>A0AA37L7G5</accession>
<dbReference type="GO" id="GO:0006351">
    <property type="term" value="P:DNA-templated transcription"/>
    <property type="evidence" value="ECO:0007669"/>
    <property type="project" value="InterPro"/>
</dbReference>
<dbReference type="Pfam" id="PF04082">
    <property type="entry name" value="Fungal_trans"/>
    <property type="match status" value="1"/>
</dbReference>
<dbReference type="InterPro" id="IPR001138">
    <property type="entry name" value="Zn2Cys6_DnaBD"/>
</dbReference>
<comment type="subcellular location">
    <subcellularLocation>
        <location evidence="1">Nucleus</location>
    </subcellularLocation>
</comment>
<gene>
    <name evidence="6" type="ORF">ColSpa_01021</name>
</gene>
<dbReference type="GeneID" id="73321823"/>
<feature type="compositionally biased region" description="Acidic residues" evidence="4">
    <location>
        <begin position="160"/>
        <end position="177"/>
    </location>
</feature>
<dbReference type="Gene3D" id="4.10.240.10">
    <property type="entry name" value="Zn(2)-C6 fungal-type DNA-binding domain"/>
    <property type="match status" value="1"/>
</dbReference>
<feature type="region of interest" description="Disordered" evidence="4">
    <location>
        <begin position="215"/>
        <end position="238"/>
    </location>
</feature>
<dbReference type="SUPFAM" id="SSF57701">
    <property type="entry name" value="Zn2/Cys6 DNA-binding domain"/>
    <property type="match status" value="1"/>
</dbReference>
<dbReference type="AlphaFoldDB" id="A0AA37L7G5"/>
<dbReference type="CDD" id="cd12148">
    <property type="entry name" value="fungal_TF_MHR"/>
    <property type="match status" value="1"/>
</dbReference>
<dbReference type="InterPro" id="IPR007219">
    <property type="entry name" value="XnlR_reg_dom"/>
</dbReference>
<name>A0AA37L7G5_9PEZI</name>
<dbReference type="CDD" id="cd00067">
    <property type="entry name" value="GAL4"/>
    <property type="match status" value="1"/>
</dbReference>
<evidence type="ECO:0000313" key="6">
    <source>
        <dbReference type="EMBL" id="GKT40840.1"/>
    </source>
</evidence>
<feature type="compositionally biased region" description="Polar residues" evidence="4">
    <location>
        <begin position="694"/>
        <end position="704"/>
    </location>
</feature>
<evidence type="ECO:0000256" key="3">
    <source>
        <dbReference type="ARBA" id="ARBA00023242"/>
    </source>
</evidence>
<evidence type="ECO:0000256" key="1">
    <source>
        <dbReference type="ARBA" id="ARBA00004123"/>
    </source>
</evidence>
<dbReference type="GO" id="GO:0000981">
    <property type="term" value="F:DNA-binding transcription factor activity, RNA polymerase II-specific"/>
    <property type="evidence" value="ECO:0007669"/>
    <property type="project" value="InterPro"/>
</dbReference>
<dbReference type="PANTHER" id="PTHR31001">
    <property type="entry name" value="UNCHARACTERIZED TRANSCRIPTIONAL REGULATORY PROTEIN"/>
    <property type="match status" value="1"/>
</dbReference>
<protein>
    <submittedName>
        <fullName evidence="6">Fusarisetin A cluster transcription factor fsa6</fullName>
    </submittedName>
</protein>
<dbReference type="PROSITE" id="PS50048">
    <property type="entry name" value="ZN2_CY6_FUNGAL_2"/>
    <property type="match status" value="1"/>
</dbReference>
<dbReference type="RefSeq" id="XP_049123190.1">
    <property type="nucleotide sequence ID" value="XM_049267233.1"/>
</dbReference>
<feature type="domain" description="Zn(2)-C6 fungal-type" evidence="5">
    <location>
        <begin position="42"/>
        <end position="73"/>
    </location>
</feature>
<sequence>MNGEQNVSPPGPSTGGSHPSNASVSDPAFATAAAKRSRVLLSCGPCRASKLKCDRSEPCGQCLKKSRPEGCVYAPKPEKLKPAKGMAARLKRLEGMVRTMMDEGAAAPPQNPAPAGAREVGVAQPGGQFVQGERASTYVGATHFMAVLEDIEDMKSFFEEPELAEGESPEPSDELESPDLLLSSRGTPRNREDLMRLLPERKVVDRLIMRYFSSHSPSQRKRPLPRDAASTHPRPPDLCRYTRRRADAHQYARFWADPHGTPMNWLALLFMIMSLGVFYSTLMAPHELSSDSPVPPMDRFKLFRAAAAWCLIWGRYTQPSIATIPPFILYVEAEFMISRAAQTNCYVMSSVCLRLLLKMGLHRDPDRLANISAFEGEMRRRMWNMAVQLDLLVSFHMGLPSMVNGIDSDCALPRNLIDEDFGEDTAVLPPSRPATDYTEMTYPIYKSGVMRVFGQIARQAHLLSPPSYAEVMRLDGLLNEVWAGVPRFMMVQPLEECVTTPATQIIQRFGLASLYNKARCVLHRRFLLEPLPRREHDYSRRQCLEGAITLLDFQNTIWHACQPGNMLGQNGWFVSSLAVHDFLLAATILYLAVGNELFWDGGVEHEWTAEMSPPPTREHLLHLLQRSYSVWISIAAGVPEVRKTADILETMLSKLGSPPSSPPKDEGGRVSSTSGLREAGDPASESRSAREDQLLNSLSISGKSPSLPPPHELGWADDSHQVTDGMADSTTFPSSAADNLKPFDFMSSGLGSSDSGLDRGWVAVGNEMDWRYFDNIIAQPNNDPIGLESLETSQPWFDRVPTPADFDFSASGAWDSTLGHQG</sequence>
<dbReference type="InterPro" id="IPR036864">
    <property type="entry name" value="Zn2-C6_fun-type_DNA-bd_sf"/>
</dbReference>
<evidence type="ECO:0000313" key="7">
    <source>
        <dbReference type="Proteomes" id="UP001055115"/>
    </source>
</evidence>
<dbReference type="SMART" id="SM00066">
    <property type="entry name" value="GAL4"/>
    <property type="match status" value="1"/>
</dbReference>
<dbReference type="Proteomes" id="UP001055115">
    <property type="component" value="Unassembled WGS sequence"/>
</dbReference>